<dbReference type="PANTHER" id="PTHR23523">
    <property type="match status" value="1"/>
</dbReference>
<feature type="transmembrane region" description="Helical" evidence="5">
    <location>
        <begin position="382"/>
        <end position="406"/>
    </location>
</feature>
<organism evidence="7 8">
    <name type="scientific">Microbacterium protaetiae</name>
    <dbReference type="NCBI Taxonomy" id="2509458"/>
    <lineage>
        <taxon>Bacteria</taxon>
        <taxon>Bacillati</taxon>
        <taxon>Actinomycetota</taxon>
        <taxon>Actinomycetes</taxon>
        <taxon>Micrococcales</taxon>
        <taxon>Microbacteriaceae</taxon>
        <taxon>Microbacterium</taxon>
    </lineage>
</organism>
<dbReference type="AlphaFoldDB" id="A0A4V0YD89"/>
<dbReference type="CDD" id="cd17339">
    <property type="entry name" value="MFS_NIMT_CynX_like"/>
    <property type="match status" value="1"/>
</dbReference>
<comment type="subcellular location">
    <subcellularLocation>
        <location evidence="1">Cell membrane</location>
        <topology evidence="1">Multi-pass membrane protein</topology>
    </subcellularLocation>
</comment>
<dbReference type="Gene3D" id="1.20.1250.20">
    <property type="entry name" value="MFS general substrate transporter like domains"/>
    <property type="match status" value="1"/>
</dbReference>
<feature type="transmembrane region" description="Helical" evidence="5">
    <location>
        <begin position="85"/>
        <end position="102"/>
    </location>
</feature>
<dbReference type="GO" id="GO:0005886">
    <property type="term" value="C:plasma membrane"/>
    <property type="evidence" value="ECO:0007669"/>
    <property type="project" value="UniProtKB-SubCell"/>
</dbReference>
<accession>A0A4V0YD89</accession>
<evidence type="ECO:0000256" key="3">
    <source>
        <dbReference type="ARBA" id="ARBA00022989"/>
    </source>
</evidence>
<dbReference type="EMBL" id="CP035494">
    <property type="protein sequence ID" value="QAY59871.1"/>
    <property type="molecule type" value="Genomic_DNA"/>
</dbReference>
<name>A0A4V0YD89_9MICO</name>
<evidence type="ECO:0000259" key="6">
    <source>
        <dbReference type="PROSITE" id="PS50850"/>
    </source>
</evidence>
<feature type="transmembrane region" description="Helical" evidence="5">
    <location>
        <begin position="265"/>
        <end position="285"/>
    </location>
</feature>
<dbReference type="GO" id="GO:0022857">
    <property type="term" value="F:transmembrane transporter activity"/>
    <property type="evidence" value="ECO:0007669"/>
    <property type="project" value="InterPro"/>
</dbReference>
<sequence>MSSAPPPVPRERALRAGLVLAGVLLLAANLRAGITSVGPVLGEIRSDLQIGGTAASFLVALPVIGFAVISPIAPGIARRVGLEPALGGSLLVLAAAIVLRSVPLPGAIWVGTAILGAAIAMINVLLPALIKREYPDRVGQMTGFYSALQSGVAALAAGLSVPIAGMTGAGWRLSLGIWAALALIGFAVFLPQLRAHHSSKRADAAAVDSTDAPADPVHVGAMWRSPLAWMVTLYLGLQSTIYYTAVTWWPTVEHEGGLSITGAGWHQFIFQGFGIVGSLTAAALLHRLRAQSGLAAVAALLVFVGVGGQLLLPALGVVWVIFLGAAGGASITVALSLFGLRTRNHHQAAALSGMGQSVGYLIAAFGPILVGALHDATGSWEWPLIALLIVSVGIFITGIFAGRARFVGERASARR</sequence>
<proteinExistence type="predicted"/>
<keyword evidence="3 5" id="KW-1133">Transmembrane helix</keyword>
<evidence type="ECO:0000256" key="2">
    <source>
        <dbReference type="ARBA" id="ARBA00022692"/>
    </source>
</evidence>
<dbReference type="InterPro" id="IPR036259">
    <property type="entry name" value="MFS_trans_sf"/>
</dbReference>
<evidence type="ECO:0000256" key="5">
    <source>
        <dbReference type="SAM" id="Phobius"/>
    </source>
</evidence>
<dbReference type="PANTHER" id="PTHR23523:SF2">
    <property type="entry name" value="2-NITROIMIDAZOLE TRANSPORTER"/>
    <property type="match status" value="1"/>
</dbReference>
<feature type="domain" description="Major facilitator superfamily (MFS) profile" evidence="6">
    <location>
        <begin position="17"/>
        <end position="405"/>
    </location>
</feature>
<feature type="transmembrane region" description="Helical" evidence="5">
    <location>
        <begin position="142"/>
        <end position="165"/>
    </location>
</feature>
<feature type="transmembrane region" description="Helical" evidence="5">
    <location>
        <begin position="292"/>
        <end position="312"/>
    </location>
</feature>
<dbReference type="InterPro" id="IPR011701">
    <property type="entry name" value="MFS"/>
</dbReference>
<dbReference type="OrthoDB" id="5317164at2"/>
<reference evidence="7 8" key="1">
    <citation type="submission" date="2019-01" db="EMBL/GenBank/DDBJ databases">
        <title>Genome sequencing of strain DFW100M-13.</title>
        <authorList>
            <person name="Heo J."/>
            <person name="Kim S.-J."/>
            <person name="Kim J.-S."/>
            <person name="Hong S.-B."/>
            <person name="Kwon S.-W."/>
        </authorList>
    </citation>
    <scope>NUCLEOTIDE SEQUENCE [LARGE SCALE GENOMIC DNA]</scope>
    <source>
        <strain evidence="7 8">DFW100M-13</strain>
    </source>
</reference>
<evidence type="ECO:0000313" key="7">
    <source>
        <dbReference type="EMBL" id="QAY59871.1"/>
    </source>
</evidence>
<dbReference type="Pfam" id="PF07690">
    <property type="entry name" value="MFS_1"/>
    <property type="match status" value="1"/>
</dbReference>
<feature type="transmembrane region" description="Helical" evidence="5">
    <location>
        <begin position="171"/>
        <end position="191"/>
    </location>
</feature>
<evidence type="ECO:0000256" key="1">
    <source>
        <dbReference type="ARBA" id="ARBA00004651"/>
    </source>
</evidence>
<keyword evidence="8" id="KW-1185">Reference proteome</keyword>
<evidence type="ECO:0000256" key="4">
    <source>
        <dbReference type="ARBA" id="ARBA00023136"/>
    </source>
</evidence>
<feature type="transmembrane region" description="Helical" evidence="5">
    <location>
        <begin position="350"/>
        <end position="370"/>
    </location>
</feature>
<feature type="transmembrane region" description="Helical" evidence="5">
    <location>
        <begin position="108"/>
        <end position="130"/>
    </location>
</feature>
<protein>
    <submittedName>
        <fullName evidence="7">MFS transporter</fullName>
    </submittedName>
</protein>
<dbReference type="InterPro" id="IPR052524">
    <property type="entry name" value="MFS_Cyanate_Porter"/>
</dbReference>
<keyword evidence="4 5" id="KW-0472">Membrane</keyword>
<dbReference type="RefSeq" id="WP_129388113.1">
    <property type="nucleotide sequence ID" value="NZ_CP035494.1"/>
</dbReference>
<evidence type="ECO:0000313" key="8">
    <source>
        <dbReference type="Proteomes" id="UP000293995"/>
    </source>
</evidence>
<dbReference type="PROSITE" id="PS50850">
    <property type="entry name" value="MFS"/>
    <property type="match status" value="1"/>
</dbReference>
<keyword evidence="2 5" id="KW-0812">Transmembrane</keyword>
<dbReference type="Proteomes" id="UP000293995">
    <property type="component" value="Chromosome"/>
</dbReference>
<dbReference type="KEGG" id="mprt:ET475_07615"/>
<feature type="transmembrane region" description="Helical" evidence="5">
    <location>
        <begin position="48"/>
        <end position="73"/>
    </location>
</feature>
<feature type="transmembrane region" description="Helical" evidence="5">
    <location>
        <begin position="318"/>
        <end position="338"/>
    </location>
</feature>
<feature type="transmembrane region" description="Helical" evidence="5">
    <location>
        <begin position="227"/>
        <end position="245"/>
    </location>
</feature>
<gene>
    <name evidence="7" type="ORF">ET475_07615</name>
</gene>
<dbReference type="SUPFAM" id="SSF103473">
    <property type="entry name" value="MFS general substrate transporter"/>
    <property type="match status" value="1"/>
</dbReference>
<dbReference type="InterPro" id="IPR020846">
    <property type="entry name" value="MFS_dom"/>
</dbReference>